<dbReference type="KEGG" id="sfug:CNQ36_00275"/>
<dbReference type="PROSITE" id="PS00166">
    <property type="entry name" value="ENOYL_COA_HYDRATASE"/>
    <property type="match status" value="1"/>
</dbReference>
<dbReference type="SUPFAM" id="SSF52096">
    <property type="entry name" value="ClpP/crotonase"/>
    <property type="match status" value="1"/>
</dbReference>
<comment type="subcellular location">
    <subcellularLocation>
        <location evidence="1">Peroxisome</location>
    </subcellularLocation>
</comment>
<evidence type="ECO:0000256" key="3">
    <source>
        <dbReference type="ARBA" id="ARBA00023235"/>
    </source>
</evidence>
<dbReference type="InterPro" id="IPR051053">
    <property type="entry name" value="ECH/Chromodomain_protein"/>
</dbReference>
<dbReference type="CDD" id="cd06558">
    <property type="entry name" value="crotonase-like"/>
    <property type="match status" value="1"/>
</dbReference>
<organism evidence="5 6">
    <name type="scientific">Streptomyces fungicidicus</name>
    <dbReference type="NCBI Taxonomy" id="68203"/>
    <lineage>
        <taxon>Bacteria</taxon>
        <taxon>Bacillati</taxon>
        <taxon>Actinomycetota</taxon>
        <taxon>Actinomycetes</taxon>
        <taxon>Kitasatosporales</taxon>
        <taxon>Streptomycetaceae</taxon>
        <taxon>Streptomyces</taxon>
    </lineage>
</organism>
<evidence type="ECO:0000256" key="2">
    <source>
        <dbReference type="ARBA" id="ARBA00023140"/>
    </source>
</evidence>
<dbReference type="Gene3D" id="6.20.390.20">
    <property type="match status" value="1"/>
</dbReference>
<reference evidence="5 6" key="1">
    <citation type="submission" date="2017-09" db="EMBL/GenBank/DDBJ databases">
        <authorList>
            <person name="Zhang H."/>
            <person name="Hu S."/>
            <person name="Xu J."/>
            <person name="He Z."/>
        </authorList>
    </citation>
    <scope>NUCLEOTIDE SEQUENCE [LARGE SCALE GENOMIC DNA]</scope>
    <source>
        <strain evidence="5 6">TXX3120</strain>
    </source>
</reference>
<name>A0A494UHP7_9ACTN</name>
<sequence>MHGPPVDYREIAPSVVQITMQDQEHKNTFSDQLITGLQDAFAKVAADERCKAVVLTGYGNYFASGGTKESLLLIQERRISFTDADIYGLALDCPVPVIAAMQGHGIGGGFAMGMFADFVILSQESIYTTNFMKYGFTPGMGATLILPRKLGMSLAGEMLLSAKTYYGHELKERGVPFPVLPRADVLHHALELAGTLAEKPRISLVTLKSHLVSELRAELPRYIEREVAMHEKTFHQPEVRALITSHYTGG</sequence>
<dbReference type="InterPro" id="IPR018376">
    <property type="entry name" value="Enoyl-CoA_hyd/isom_CS"/>
</dbReference>
<keyword evidence="2" id="KW-0576">Peroxisome</keyword>
<keyword evidence="6" id="KW-1185">Reference proteome</keyword>
<keyword evidence="3" id="KW-0413">Isomerase</keyword>
<evidence type="ECO:0000256" key="1">
    <source>
        <dbReference type="ARBA" id="ARBA00004275"/>
    </source>
</evidence>
<dbReference type="RefSeq" id="WP_121544428.1">
    <property type="nucleotide sequence ID" value="NZ_CBDRCB010000016.1"/>
</dbReference>
<dbReference type="PANTHER" id="PTHR43684:SF1">
    <property type="entry name" value="ENOYL-COA DELTA ISOMERASE 2"/>
    <property type="match status" value="1"/>
</dbReference>
<dbReference type="PANTHER" id="PTHR43684">
    <property type="match status" value="1"/>
</dbReference>
<evidence type="ECO:0000256" key="4">
    <source>
        <dbReference type="RuleBase" id="RU003707"/>
    </source>
</evidence>
<dbReference type="AlphaFoldDB" id="A0A494UHP7"/>
<dbReference type="Proteomes" id="UP000282170">
    <property type="component" value="Chromosome"/>
</dbReference>
<dbReference type="InterPro" id="IPR001753">
    <property type="entry name" value="Enoyl-CoA_hydra/iso"/>
</dbReference>
<evidence type="ECO:0000313" key="6">
    <source>
        <dbReference type="Proteomes" id="UP000282170"/>
    </source>
</evidence>
<dbReference type="EMBL" id="CP023407">
    <property type="protein sequence ID" value="AYL34010.1"/>
    <property type="molecule type" value="Genomic_DNA"/>
</dbReference>
<dbReference type="GO" id="GO:0004165">
    <property type="term" value="F:delta(3)-delta(2)-enoyl-CoA isomerase activity"/>
    <property type="evidence" value="ECO:0007669"/>
    <property type="project" value="UniProtKB-ARBA"/>
</dbReference>
<dbReference type="GeneID" id="93881204"/>
<dbReference type="NCBIfam" id="NF005496">
    <property type="entry name" value="PRK07110.1"/>
    <property type="match status" value="1"/>
</dbReference>
<evidence type="ECO:0000313" key="5">
    <source>
        <dbReference type="EMBL" id="AYL34010.1"/>
    </source>
</evidence>
<dbReference type="InterPro" id="IPR029045">
    <property type="entry name" value="ClpP/crotonase-like_dom_sf"/>
</dbReference>
<gene>
    <name evidence="5" type="ORF">CNQ36_00275</name>
</gene>
<dbReference type="Pfam" id="PF00378">
    <property type="entry name" value="ECH_1"/>
    <property type="match status" value="1"/>
</dbReference>
<protein>
    <submittedName>
        <fullName evidence="5">Enoyl-CoA hydratase</fullName>
    </submittedName>
</protein>
<comment type="similarity">
    <text evidence="4">Belongs to the enoyl-CoA hydratase/isomerase family.</text>
</comment>
<accession>A0A494UHP7</accession>
<dbReference type="Gene3D" id="3.90.226.10">
    <property type="entry name" value="2-enoyl-CoA Hydratase, Chain A, domain 1"/>
    <property type="match status" value="1"/>
</dbReference>
<proteinExistence type="inferred from homology"/>